<accession>A0A0D1CIS2</accession>
<feature type="chain" id="PRO_5002244183" description="Lipoprotein" evidence="1">
    <location>
        <begin position="21"/>
        <end position="231"/>
    </location>
</feature>
<gene>
    <name evidence="2" type="ORF">jaqu_36590</name>
</gene>
<reference evidence="2 3" key="1">
    <citation type="submission" date="2015-02" db="EMBL/GenBank/DDBJ databases">
        <title>Genome Sequence of Jannaschia aquimarina DSM28248, a member of the Roseobacter clade.</title>
        <authorList>
            <person name="Voget S."/>
            <person name="Daniel R."/>
        </authorList>
    </citation>
    <scope>NUCLEOTIDE SEQUENCE [LARGE SCALE GENOMIC DNA]</scope>
    <source>
        <strain evidence="2 3">GSW-M26</strain>
    </source>
</reference>
<feature type="signal peptide" evidence="1">
    <location>
        <begin position="1"/>
        <end position="20"/>
    </location>
</feature>
<keyword evidence="3" id="KW-1185">Reference proteome</keyword>
<sequence length="231" mass="24561">MIRPLALLLALAACSPSIQTTSGADYFARAAVTDPAIRAAADIEPDLRFPARIGIARVVNGRLSAIPEGEAAQLAALSEAHADLGEWVPLSLLVEEMMTGGRQEGSIAQHLRVVAARQHLDYLLIYELGARSGRTGDTTFALADVTLLGGMLLPTRTTRATGIGTAAFLDVRNGYPYGTVTATEDLSGLARTFGADRANARLRERATARVASQLLPQVEEMLVQLRGAARR</sequence>
<dbReference type="RefSeq" id="WP_043920419.1">
    <property type="nucleotide sequence ID" value="NZ_FZPF01000001.1"/>
</dbReference>
<proteinExistence type="predicted"/>
<dbReference type="Proteomes" id="UP000032232">
    <property type="component" value="Unassembled WGS sequence"/>
</dbReference>
<dbReference type="EMBL" id="JYFE01000070">
    <property type="protein sequence ID" value="KIT14627.1"/>
    <property type="molecule type" value="Genomic_DNA"/>
</dbReference>
<dbReference type="STRING" id="935700.jaqu_36590"/>
<evidence type="ECO:0008006" key="4">
    <source>
        <dbReference type="Google" id="ProtNLM"/>
    </source>
</evidence>
<dbReference type="PATRIC" id="fig|935700.4.peg.3771"/>
<keyword evidence="1" id="KW-0732">Signal</keyword>
<dbReference type="AlphaFoldDB" id="A0A0D1CIS2"/>
<organism evidence="2 3">
    <name type="scientific">Jannaschia aquimarina</name>
    <dbReference type="NCBI Taxonomy" id="935700"/>
    <lineage>
        <taxon>Bacteria</taxon>
        <taxon>Pseudomonadati</taxon>
        <taxon>Pseudomonadota</taxon>
        <taxon>Alphaproteobacteria</taxon>
        <taxon>Rhodobacterales</taxon>
        <taxon>Roseobacteraceae</taxon>
        <taxon>Jannaschia</taxon>
    </lineage>
</organism>
<evidence type="ECO:0000256" key="1">
    <source>
        <dbReference type="SAM" id="SignalP"/>
    </source>
</evidence>
<comment type="caution">
    <text evidence="2">The sequence shown here is derived from an EMBL/GenBank/DDBJ whole genome shotgun (WGS) entry which is preliminary data.</text>
</comment>
<protein>
    <recommendedName>
        <fullName evidence="4">Lipoprotein</fullName>
    </recommendedName>
</protein>
<dbReference type="OrthoDB" id="7861160at2"/>
<evidence type="ECO:0000313" key="3">
    <source>
        <dbReference type="Proteomes" id="UP000032232"/>
    </source>
</evidence>
<name>A0A0D1CIS2_9RHOB</name>
<evidence type="ECO:0000313" key="2">
    <source>
        <dbReference type="EMBL" id="KIT14627.1"/>
    </source>
</evidence>